<reference evidence="1 2" key="1">
    <citation type="submission" date="2008-10" db="EMBL/GenBank/DDBJ databases">
        <title>Draft genome sequence of Bifidobacterium catenulatum (DSM 16992).</title>
        <authorList>
            <person name="Sudarsanam P."/>
            <person name="Ley R."/>
            <person name="Guruge J."/>
            <person name="Turnbaugh P.J."/>
            <person name="Mahowald M."/>
            <person name="Liep D."/>
            <person name="Gordon J."/>
        </authorList>
    </citation>
    <scope>NUCLEOTIDE SEQUENCE [LARGE SCALE GENOMIC DNA]</scope>
    <source>
        <strain evidence="1 2">DSM 16992</strain>
    </source>
</reference>
<accession>B6XXH7</accession>
<feature type="non-terminal residue" evidence="1">
    <location>
        <position position="1"/>
    </location>
</feature>
<proteinExistence type="predicted"/>
<evidence type="ECO:0000313" key="1">
    <source>
        <dbReference type="EMBL" id="EEB20657.1"/>
    </source>
</evidence>
<gene>
    <name evidence="1" type="ORF">BIFCAT_01936</name>
</gene>
<dbReference type="AlphaFoldDB" id="B6XXH7"/>
<dbReference type="EMBL" id="ABXY01000027">
    <property type="protein sequence ID" value="EEB20657.1"/>
    <property type="molecule type" value="Genomic_DNA"/>
</dbReference>
<dbReference type="Proteomes" id="UP000003882">
    <property type="component" value="Unassembled WGS sequence"/>
</dbReference>
<protein>
    <submittedName>
        <fullName evidence="1">Uncharacterized protein</fullName>
    </submittedName>
</protein>
<comment type="caution">
    <text evidence="1">The sequence shown here is derived from an EMBL/GenBank/DDBJ whole genome shotgun (WGS) entry which is preliminary data.</text>
</comment>
<name>B6XXH7_9BIFI</name>
<reference evidence="1 2" key="2">
    <citation type="submission" date="2008-10" db="EMBL/GenBank/DDBJ databases">
        <authorList>
            <person name="Fulton L."/>
            <person name="Clifton S."/>
            <person name="Fulton B."/>
            <person name="Xu J."/>
            <person name="Minx P."/>
            <person name="Pepin K.H."/>
            <person name="Johnson M."/>
            <person name="Bhonagiri V."/>
            <person name="Nash W.E."/>
            <person name="Mardis E.R."/>
            <person name="Wilson R.K."/>
        </authorList>
    </citation>
    <scope>NUCLEOTIDE SEQUENCE [LARGE SCALE GENOMIC DNA]</scope>
    <source>
        <strain evidence="1 2">DSM 16992</strain>
    </source>
</reference>
<organism evidence="1 2">
    <name type="scientific">Bifidobacterium catenulatum DSM 16992 = JCM 1194 = LMG 11043</name>
    <dbReference type="NCBI Taxonomy" id="566552"/>
    <lineage>
        <taxon>Bacteria</taxon>
        <taxon>Bacillati</taxon>
        <taxon>Actinomycetota</taxon>
        <taxon>Actinomycetes</taxon>
        <taxon>Bifidobacteriales</taxon>
        <taxon>Bifidobacteriaceae</taxon>
        <taxon>Bifidobacterium</taxon>
    </lineage>
</organism>
<evidence type="ECO:0000313" key="2">
    <source>
        <dbReference type="Proteomes" id="UP000003882"/>
    </source>
</evidence>
<sequence>ADIILSFETFLIVFDCRAKISECETGVDGKASLSRLYFHSTVEP</sequence>